<dbReference type="Proteomes" id="UP000518752">
    <property type="component" value="Unassembled WGS sequence"/>
</dbReference>
<dbReference type="AlphaFoldDB" id="A0A8H5I1V3"/>
<evidence type="ECO:0000313" key="1">
    <source>
        <dbReference type="EMBL" id="KAF5393689.1"/>
    </source>
</evidence>
<evidence type="ECO:0000313" key="2">
    <source>
        <dbReference type="Proteomes" id="UP000518752"/>
    </source>
</evidence>
<name>A0A8H5I1V3_9AGAR</name>
<sequence>MPLNDHSLRLSFTSSTFRMNIQDIACFCHDTCYFSRLPVELQTQVFSESISQPFGQLNDESQAPQILLLVCKGWRDLIYNTPSLWSSFEVRFGTWALNFKSADGDAVLLSRMKLWLHRSGNYALSVKLHYDPSPQNRSHPPFPAEALTLLMQHSVRWRHIDLSLPNEYLGSLRSSHLHLPQLNTLLLGLPQMSSAHLPETLDVCRLVSDCGQLTSLHINLEAGHSLTLDDCTAILSQNPSLTSCTLYSQCLFKSQPNTVDSTRVILPAMSELRLFLYSNHSSPESLPEDALMKFLGGLELYELKSLQIGWLMTTNRRAWKSSHPAFVSFLESVQPTLETLALKYLPLSEDQLLECIKAVPYLTALELLFGYGETLRG</sequence>
<proteinExistence type="predicted"/>
<dbReference type="OrthoDB" id="3251489at2759"/>
<keyword evidence="2" id="KW-1185">Reference proteome</keyword>
<comment type="caution">
    <text evidence="1">The sequence shown here is derived from an EMBL/GenBank/DDBJ whole genome shotgun (WGS) entry which is preliminary data.</text>
</comment>
<gene>
    <name evidence="1" type="ORF">D9757_000368</name>
</gene>
<dbReference type="EMBL" id="JAACJN010000001">
    <property type="protein sequence ID" value="KAF5393689.1"/>
    <property type="molecule type" value="Genomic_DNA"/>
</dbReference>
<accession>A0A8H5I1V3</accession>
<reference evidence="1 2" key="1">
    <citation type="journal article" date="2020" name="ISME J.">
        <title>Uncovering the hidden diversity of litter-decomposition mechanisms in mushroom-forming fungi.</title>
        <authorList>
            <person name="Floudas D."/>
            <person name="Bentzer J."/>
            <person name="Ahren D."/>
            <person name="Johansson T."/>
            <person name="Persson P."/>
            <person name="Tunlid A."/>
        </authorList>
    </citation>
    <scope>NUCLEOTIDE SEQUENCE [LARGE SCALE GENOMIC DNA]</scope>
    <source>
        <strain evidence="1 2">CBS 406.79</strain>
    </source>
</reference>
<evidence type="ECO:0008006" key="3">
    <source>
        <dbReference type="Google" id="ProtNLM"/>
    </source>
</evidence>
<organism evidence="1 2">
    <name type="scientific">Collybiopsis confluens</name>
    <dbReference type="NCBI Taxonomy" id="2823264"/>
    <lineage>
        <taxon>Eukaryota</taxon>
        <taxon>Fungi</taxon>
        <taxon>Dikarya</taxon>
        <taxon>Basidiomycota</taxon>
        <taxon>Agaricomycotina</taxon>
        <taxon>Agaricomycetes</taxon>
        <taxon>Agaricomycetidae</taxon>
        <taxon>Agaricales</taxon>
        <taxon>Marasmiineae</taxon>
        <taxon>Omphalotaceae</taxon>
        <taxon>Collybiopsis</taxon>
    </lineage>
</organism>
<protein>
    <recommendedName>
        <fullName evidence="3">F-box domain-containing protein</fullName>
    </recommendedName>
</protein>